<dbReference type="SUPFAM" id="SSF89009">
    <property type="entry name" value="GAT-like domain"/>
    <property type="match status" value="1"/>
</dbReference>
<dbReference type="GO" id="GO:0006895">
    <property type="term" value="P:Golgi to endosome transport"/>
    <property type="evidence" value="ECO:0007669"/>
    <property type="project" value="UniProtKB-ARBA"/>
</dbReference>
<evidence type="ECO:0000256" key="2">
    <source>
        <dbReference type="ARBA" id="ARBA00022448"/>
    </source>
</evidence>
<dbReference type="InterPro" id="IPR013041">
    <property type="entry name" value="Clathrin_app_Ig-like_sf"/>
</dbReference>
<dbReference type="Pfam" id="PF00790">
    <property type="entry name" value="VHS"/>
    <property type="match status" value="1"/>
</dbReference>
<dbReference type="InterPro" id="IPR008153">
    <property type="entry name" value="GAE_dom"/>
</dbReference>
<evidence type="ECO:0000256" key="4">
    <source>
        <dbReference type="ARBA" id="ARBA00023034"/>
    </source>
</evidence>
<dbReference type="Gene3D" id="1.20.58.160">
    <property type="match status" value="1"/>
</dbReference>
<dbReference type="PANTHER" id="PTHR47180">
    <property type="entry name" value="ADP-RIBOSYLATION FACTOR-BINDING PROTEIN GGA1-RELATED"/>
    <property type="match status" value="1"/>
</dbReference>
<dbReference type="SUPFAM" id="SSF48464">
    <property type="entry name" value="ENTH/VHS domain"/>
    <property type="match status" value="1"/>
</dbReference>
<feature type="coiled-coil region" evidence="6">
    <location>
        <begin position="264"/>
        <end position="291"/>
    </location>
</feature>
<dbReference type="SMART" id="SM00288">
    <property type="entry name" value="VHS"/>
    <property type="match status" value="1"/>
</dbReference>
<dbReference type="Gene3D" id="1.25.40.90">
    <property type="match status" value="1"/>
</dbReference>
<dbReference type="GO" id="GO:0035091">
    <property type="term" value="F:phosphatidylinositol binding"/>
    <property type="evidence" value="ECO:0007669"/>
    <property type="project" value="InterPro"/>
</dbReference>
<dbReference type="FunFam" id="1.25.40.90:FF:000008">
    <property type="entry name" value="VHS domain protein"/>
    <property type="match status" value="1"/>
</dbReference>
<dbReference type="EMBL" id="KQ964499">
    <property type="protein sequence ID" value="KXN70552.1"/>
    <property type="molecule type" value="Genomic_DNA"/>
</dbReference>
<evidence type="ECO:0000259" key="7">
    <source>
        <dbReference type="PROSITE" id="PS50179"/>
    </source>
</evidence>
<dbReference type="Pfam" id="PF03127">
    <property type="entry name" value="GAT"/>
    <property type="match status" value="1"/>
</dbReference>
<evidence type="ECO:0000256" key="1">
    <source>
        <dbReference type="ARBA" id="ARBA00004601"/>
    </source>
</evidence>
<dbReference type="InterPro" id="IPR008942">
    <property type="entry name" value="ENTH_VHS"/>
</dbReference>
<dbReference type="Pfam" id="PF02883">
    <property type="entry name" value="Alpha_adaptinC2"/>
    <property type="match status" value="1"/>
</dbReference>
<reference evidence="10 11" key="1">
    <citation type="journal article" date="2015" name="Genome Biol. Evol.">
        <title>Phylogenomic analyses indicate that early fungi evolved digesting cell walls of algal ancestors of land plants.</title>
        <authorList>
            <person name="Chang Y."/>
            <person name="Wang S."/>
            <person name="Sekimoto S."/>
            <person name="Aerts A.L."/>
            <person name="Choi C."/>
            <person name="Clum A."/>
            <person name="LaButti K.M."/>
            <person name="Lindquist E.A."/>
            <person name="Yee Ngan C."/>
            <person name="Ohm R.A."/>
            <person name="Salamov A.A."/>
            <person name="Grigoriev I.V."/>
            <person name="Spatafora J.W."/>
            <person name="Berbee M.L."/>
        </authorList>
    </citation>
    <scope>NUCLEOTIDE SEQUENCE [LARGE SCALE GENOMIC DNA]</scope>
    <source>
        <strain evidence="10 11">NRRL 28638</strain>
    </source>
</reference>
<evidence type="ECO:0000256" key="3">
    <source>
        <dbReference type="ARBA" id="ARBA00022927"/>
    </source>
</evidence>
<gene>
    <name evidence="10" type="ORF">CONCODRAFT_17555</name>
</gene>
<keyword evidence="3" id="KW-0653">Protein transport</keyword>
<dbReference type="InterPro" id="IPR008152">
    <property type="entry name" value="Clathrin_a/b/g-adaptin_app_Ig"/>
</dbReference>
<protein>
    <submittedName>
        <fullName evidence="10">VHS-domain-containing protein</fullName>
    </submittedName>
</protein>
<feature type="domain" description="GAE" evidence="8">
    <location>
        <begin position="427"/>
        <end position="537"/>
    </location>
</feature>
<dbReference type="STRING" id="796925.A0A137P6B8"/>
<keyword evidence="6" id="KW-0175">Coiled coil</keyword>
<dbReference type="Gene3D" id="2.60.40.1230">
    <property type="match status" value="1"/>
</dbReference>
<evidence type="ECO:0000256" key="6">
    <source>
        <dbReference type="SAM" id="Coils"/>
    </source>
</evidence>
<dbReference type="InterPro" id="IPR038425">
    <property type="entry name" value="GAT_sf"/>
</dbReference>
<accession>A0A137P6B8</accession>
<comment type="function">
    <text evidence="5">May play a role in the regulation of membrane traffic through the trans-Golgi network.</text>
</comment>
<dbReference type="PANTHER" id="PTHR47180:SF1">
    <property type="entry name" value="ADP-RIBOSYLATION FACTOR-BINDING PROTEIN GGA1-RELATED"/>
    <property type="match status" value="1"/>
</dbReference>
<dbReference type="PROSITE" id="PS50179">
    <property type="entry name" value="VHS"/>
    <property type="match status" value="1"/>
</dbReference>
<dbReference type="GO" id="GO:0043328">
    <property type="term" value="P:protein transport to vacuole involved in ubiquitin-dependent protein catabolic process via the multivesicular body sorting pathway"/>
    <property type="evidence" value="ECO:0007669"/>
    <property type="project" value="TreeGrafter"/>
</dbReference>
<evidence type="ECO:0000259" key="9">
    <source>
        <dbReference type="PROSITE" id="PS50909"/>
    </source>
</evidence>
<dbReference type="PROSITE" id="PS50180">
    <property type="entry name" value="GAE"/>
    <property type="match status" value="1"/>
</dbReference>
<evidence type="ECO:0000259" key="8">
    <source>
        <dbReference type="PROSITE" id="PS50180"/>
    </source>
</evidence>
<keyword evidence="4" id="KW-0333">Golgi apparatus</keyword>
<feature type="domain" description="GAT" evidence="9">
    <location>
        <begin position="169"/>
        <end position="290"/>
    </location>
</feature>
<dbReference type="GO" id="GO:0006896">
    <property type="term" value="P:Golgi to vacuole transport"/>
    <property type="evidence" value="ECO:0007669"/>
    <property type="project" value="TreeGrafter"/>
</dbReference>
<dbReference type="SMART" id="SM00809">
    <property type="entry name" value="Alpha_adaptinC2"/>
    <property type="match status" value="1"/>
</dbReference>
<name>A0A137P6B8_CONC2</name>
<dbReference type="GO" id="GO:0005829">
    <property type="term" value="C:cytosol"/>
    <property type="evidence" value="ECO:0007669"/>
    <property type="project" value="GOC"/>
</dbReference>
<dbReference type="CDD" id="cd16998">
    <property type="entry name" value="VHS_GGA_fungi"/>
    <property type="match status" value="1"/>
</dbReference>
<comment type="subcellular location">
    <subcellularLocation>
        <location evidence="1">Golgi apparatus</location>
        <location evidence="1">trans-Golgi network</location>
    </subcellularLocation>
</comment>
<sequence>MMIERACDPRLHEPDLALNLDICEYVNQKKQNIPFEVSELVVHFINNRDQKVAILALTLLDTLIRNCGYAFHLQISRKDFLNELVKKFPEQPPPFPNAVQIKILEFINEWKLALCNQPRYRQDFGKIEELHNILSFKGYRFPTVKPERLSTLMNKQTLSTADELEEADKEALQAKLQELIRRGTPADLIKANELMKVITGYDQKAKPDYQTQVARQLNRIEKRIEQLSSLLVPGVVFDRSIQNMYNECISAQSKIRKLIEDDEDESLQERLLTLNDSINQLEIQYQNARQGIFSEDAITFQNKPAAGERSTQSKKQSGIKSKSEASLIDLDLGFDSKPQTSQSSDNLLDSLEGLTFEDNLLPGFKPIQLGSTSNSPVPQRISPTSGLGVPNSQFSGFGDLLSGNNSNFDISPNTSMDTSAPASLSTTSSSSAQILSNELIQVTCQVFIDSDRAYLQFVFQNQSKFKIEDLDFKVAVPKSVQVSMSSFSSNFLLPQVGQATLPVELQYSSQATNPRYKYILNFKANGKDHSFNGQITH</sequence>
<feature type="domain" description="VHS" evidence="7">
    <location>
        <begin position="6"/>
        <end position="142"/>
    </location>
</feature>
<evidence type="ECO:0000256" key="5">
    <source>
        <dbReference type="ARBA" id="ARBA00053552"/>
    </source>
</evidence>
<keyword evidence="11" id="KW-1185">Reference proteome</keyword>
<proteinExistence type="predicted"/>
<evidence type="ECO:0000313" key="11">
    <source>
        <dbReference type="Proteomes" id="UP000070444"/>
    </source>
</evidence>
<dbReference type="GO" id="GO:0043130">
    <property type="term" value="F:ubiquitin binding"/>
    <property type="evidence" value="ECO:0007669"/>
    <property type="project" value="InterPro"/>
</dbReference>
<keyword evidence="2" id="KW-0813">Transport</keyword>
<dbReference type="InterPro" id="IPR004152">
    <property type="entry name" value="GAT_dom"/>
</dbReference>
<dbReference type="GO" id="GO:0005802">
    <property type="term" value="C:trans-Golgi network"/>
    <property type="evidence" value="ECO:0007669"/>
    <property type="project" value="TreeGrafter"/>
</dbReference>
<dbReference type="PROSITE" id="PS50909">
    <property type="entry name" value="GAT"/>
    <property type="match status" value="1"/>
</dbReference>
<dbReference type="OrthoDB" id="2018246at2759"/>
<dbReference type="InterPro" id="IPR002014">
    <property type="entry name" value="VHS_dom"/>
</dbReference>
<dbReference type="Proteomes" id="UP000070444">
    <property type="component" value="Unassembled WGS sequence"/>
</dbReference>
<dbReference type="InterPro" id="IPR052653">
    <property type="entry name" value="ARF-binding"/>
</dbReference>
<dbReference type="SUPFAM" id="SSF49348">
    <property type="entry name" value="Clathrin adaptor appendage domain"/>
    <property type="match status" value="1"/>
</dbReference>
<evidence type="ECO:0000313" key="10">
    <source>
        <dbReference type="EMBL" id="KXN70552.1"/>
    </source>
</evidence>
<dbReference type="AlphaFoldDB" id="A0A137P6B8"/>
<organism evidence="10 11">
    <name type="scientific">Conidiobolus coronatus (strain ATCC 28846 / CBS 209.66 / NRRL 28638)</name>
    <name type="common">Delacroixia coronata</name>
    <dbReference type="NCBI Taxonomy" id="796925"/>
    <lineage>
        <taxon>Eukaryota</taxon>
        <taxon>Fungi</taxon>
        <taxon>Fungi incertae sedis</taxon>
        <taxon>Zoopagomycota</taxon>
        <taxon>Entomophthoromycotina</taxon>
        <taxon>Entomophthoromycetes</taxon>
        <taxon>Entomophthorales</taxon>
        <taxon>Ancylistaceae</taxon>
        <taxon>Conidiobolus</taxon>
    </lineage>
</organism>